<dbReference type="InterPro" id="IPR017911">
    <property type="entry name" value="MacB-like_ATP-bd"/>
</dbReference>
<dbReference type="Pfam" id="PF00005">
    <property type="entry name" value="ABC_tran"/>
    <property type="match status" value="1"/>
</dbReference>
<protein>
    <submittedName>
        <fullName evidence="5">ABC-type antimicrobial peptide transport system, ATPase component</fullName>
    </submittedName>
</protein>
<dbReference type="GO" id="GO:0098796">
    <property type="term" value="C:membrane protein complex"/>
    <property type="evidence" value="ECO:0007669"/>
    <property type="project" value="UniProtKB-ARBA"/>
</dbReference>
<accession>A0A6J4IA91</accession>
<keyword evidence="1" id="KW-0813">Transport</keyword>
<evidence type="ECO:0000259" key="4">
    <source>
        <dbReference type="PROSITE" id="PS50893"/>
    </source>
</evidence>
<dbReference type="SUPFAM" id="SSF52540">
    <property type="entry name" value="P-loop containing nucleoside triphosphate hydrolases"/>
    <property type="match status" value="1"/>
</dbReference>
<dbReference type="GO" id="GO:0016887">
    <property type="term" value="F:ATP hydrolysis activity"/>
    <property type="evidence" value="ECO:0007669"/>
    <property type="project" value="InterPro"/>
</dbReference>
<dbReference type="SMART" id="SM00382">
    <property type="entry name" value="AAA"/>
    <property type="match status" value="1"/>
</dbReference>
<dbReference type="FunFam" id="3.40.50.300:FF:000032">
    <property type="entry name" value="Export ABC transporter ATP-binding protein"/>
    <property type="match status" value="1"/>
</dbReference>
<organism evidence="5">
    <name type="scientific">uncultured Chloroflexota bacterium</name>
    <dbReference type="NCBI Taxonomy" id="166587"/>
    <lineage>
        <taxon>Bacteria</taxon>
        <taxon>Bacillati</taxon>
        <taxon>Chloroflexota</taxon>
        <taxon>environmental samples</taxon>
    </lineage>
</organism>
<dbReference type="EMBL" id="CADCTC010000112">
    <property type="protein sequence ID" value="CAA9245114.1"/>
    <property type="molecule type" value="Genomic_DNA"/>
</dbReference>
<sequence>MTTLISSVPAAATGHIRAVAESVMLPKAADTADTIMRVEGLTKTYTMGDVTVRALAGVSFEVKRGELMSIMGPSGSGKSTLMNVLGCLDQPTDGTYWLDGVETSKLSDDELADVRNRKIGFVFQQFNLLPRTSAVQQVELPLLYAGVRNRRERAMEALRAVGLGERSHHRPTELSGGQQQRVAIARALVNDPAIILADEPTGALDTRTSEEVMAIFQRLNRERGITVIFVTHEPEIAQHTRRVVHIRDGKISQDELVPVEQFREARPVHDAAIAA</sequence>
<dbReference type="GO" id="GO:0005524">
    <property type="term" value="F:ATP binding"/>
    <property type="evidence" value="ECO:0007669"/>
    <property type="project" value="UniProtKB-KW"/>
</dbReference>
<reference evidence="5" key="1">
    <citation type="submission" date="2020-02" db="EMBL/GenBank/DDBJ databases">
        <authorList>
            <person name="Meier V. D."/>
        </authorList>
    </citation>
    <scope>NUCLEOTIDE SEQUENCE</scope>
    <source>
        <strain evidence="5">AVDCRST_MAG77</strain>
    </source>
</reference>
<evidence type="ECO:0000256" key="2">
    <source>
        <dbReference type="ARBA" id="ARBA00022741"/>
    </source>
</evidence>
<gene>
    <name evidence="5" type="ORF">AVDCRST_MAG77-1741</name>
</gene>
<dbReference type="CDD" id="cd03255">
    <property type="entry name" value="ABC_MJ0796_LolCDE_FtsE"/>
    <property type="match status" value="1"/>
</dbReference>
<evidence type="ECO:0000256" key="1">
    <source>
        <dbReference type="ARBA" id="ARBA00022448"/>
    </source>
</evidence>
<keyword evidence="2" id="KW-0547">Nucleotide-binding</keyword>
<keyword evidence="3" id="KW-0067">ATP-binding</keyword>
<dbReference type="AlphaFoldDB" id="A0A6J4IA91"/>
<dbReference type="GO" id="GO:0005886">
    <property type="term" value="C:plasma membrane"/>
    <property type="evidence" value="ECO:0007669"/>
    <property type="project" value="TreeGrafter"/>
</dbReference>
<dbReference type="InterPro" id="IPR017871">
    <property type="entry name" value="ABC_transporter-like_CS"/>
</dbReference>
<proteinExistence type="predicted"/>
<dbReference type="PROSITE" id="PS50893">
    <property type="entry name" value="ABC_TRANSPORTER_2"/>
    <property type="match status" value="1"/>
</dbReference>
<dbReference type="PROSITE" id="PS00211">
    <property type="entry name" value="ABC_TRANSPORTER_1"/>
    <property type="match status" value="1"/>
</dbReference>
<dbReference type="InterPro" id="IPR003439">
    <property type="entry name" value="ABC_transporter-like_ATP-bd"/>
</dbReference>
<dbReference type="GO" id="GO:0022857">
    <property type="term" value="F:transmembrane transporter activity"/>
    <property type="evidence" value="ECO:0007669"/>
    <property type="project" value="UniProtKB-ARBA"/>
</dbReference>
<feature type="domain" description="ABC transporter" evidence="4">
    <location>
        <begin position="36"/>
        <end position="273"/>
    </location>
</feature>
<dbReference type="InterPro" id="IPR015854">
    <property type="entry name" value="ABC_transpr_LolD-like"/>
</dbReference>
<dbReference type="InterPro" id="IPR027417">
    <property type="entry name" value="P-loop_NTPase"/>
</dbReference>
<evidence type="ECO:0000256" key="3">
    <source>
        <dbReference type="ARBA" id="ARBA00022840"/>
    </source>
</evidence>
<dbReference type="InterPro" id="IPR003593">
    <property type="entry name" value="AAA+_ATPase"/>
</dbReference>
<dbReference type="Gene3D" id="3.40.50.300">
    <property type="entry name" value="P-loop containing nucleotide triphosphate hydrolases"/>
    <property type="match status" value="1"/>
</dbReference>
<evidence type="ECO:0000313" key="5">
    <source>
        <dbReference type="EMBL" id="CAA9245114.1"/>
    </source>
</evidence>
<name>A0A6J4IA91_9CHLR</name>
<dbReference type="PANTHER" id="PTHR24220">
    <property type="entry name" value="IMPORT ATP-BINDING PROTEIN"/>
    <property type="match status" value="1"/>
</dbReference>
<dbReference type="PANTHER" id="PTHR24220:SF86">
    <property type="entry name" value="ABC TRANSPORTER ABCH.1"/>
    <property type="match status" value="1"/>
</dbReference>